<dbReference type="EMBL" id="BAUJ01000087">
    <property type="protein sequence ID" value="GAD91364.1"/>
    <property type="molecule type" value="Genomic_DNA"/>
</dbReference>
<dbReference type="InterPro" id="IPR021316">
    <property type="entry name" value="DUF2913"/>
</dbReference>
<accession>V5F6M8</accession>
<dbReference type="AlphaFoldDB" id="V5F6M8"/>
<proteinExistence type="predicted"/>
<evidence type="ECO:0000313" key="1">
    <source>
        <dbReference type="EMBL" id="GAD91364.1"/>
    </source>
</evidence>
<gene>
    <name evidence="1" type="ORF">VHA01S_087_00040</name>
</gene>
<comment type="caution">
    <text evidence="1">The sequence shown here is derived from an EMBL/GenBank/DDBJ whole genome shotgun (WGS) entry which is preliminary data.</text>
</comment>
<dbReference type="OrthoDB" id="5826670at2"/>
<sequence length="221" mass="25712">MSYATQIETVACHSLLHLEMQKRYTERFIPVEKRNQILVKYLKGMVKSPKYKLAKKDIKTLIQLGRKKGQNLELHIEALRVLEKPTGNNDLENFYFLVKDIERQLSTSVQYTSNFEITRSKTTKPPEIWICHTDLHSCFDKDMELTDTLNWLVSASAAKEEVLLNILSSYSMFTVEHSRNEGDLFLYMRKCRVEDTCEQVPSPYECRVQLAPDSTSTKTSF</sequence>
<evidence type="ECO:0000313" key="2">
    <source>
        <dbReference type="Proteomes" id="UP000017800"/>
    </source>
</evidence>
<reference evidence="1 2" key="1">
    <citation type="submission" date="2013-10" db="EMBL/GenBank/DDBJ databases">
        <authorList>
            <person name="Ichikawa N."/>
            <person name="Kimura A."/>
            <person name="Ohji S."/>
            <person name="Hosoyama A."/>
            <person name="Fujita N."/>
        </authorList>
    </citation>
    <scope>NUCLEOTIDE SEQUENCE [LARGE SCALE GENOMIC DNA]</scope>
    <source>
        <strain evidence="1 2">NBRC 102217</strain>
    </source>
</reference>
<evidence type="ECO:0008006" key="3">
    <source>
        <dbReference type="Google" id="ProtNLM"/>
    </source>
</evidence>
<reference evidence="1 2" key="2">
    <citation type="submission" date="2013-11" db="EMBL/GenBank/DDBJ databases">
        <title>Whole genome shotgun sequence of Vibrio halioticoli NBRC 102217.</title>
        <authorList>
            <person name="Isaki S."/>
            <person name="Kimura A."/>
            <person name="Ohji S."/>
            <person name="Hosoyama A."/>
            <person name="Fujita N."/>
            <person name="Hashimoto M."/>
            <person name="Hosoyama Y."/>
            <person name="Yamazoe A."/>
        </authorList>
    </citation>
    <scope>NUCLEOTIDE SEQUENCE [LARGE SCALE GENOMIC DNA]</scope>
    <source>
        <strain evidence="1 2">NBRC 102217</strain>
    </source>
</reference>
<dbReference type="Pfam" id="PF11140">
    <property type="entry name" value="DUF2913"/>
    <property type="match status" value="1"/>
</dbReference>
<protein>
    <recommendedName>
        <fullName evidence="3">DUF2913 domain-containing protein</fullName>
    </recommendedName>
</protein>
<organism evidence="1 2">
    <name type="scientific">Vibrio halioticoli NBRC 102217</name>
    <dbReference type="NCBI Taxonomy" id="1219072"/>
    <lineage>
        <taxon>Bacteria</taxon>
        <taxon>Pseudomonadati</taxon>
        <taxon>Pseudomonadota</taxon>
        <taxon>Gammaproteobacteria</taxon>
        <taxon>Vibrionales</taxon>
        <taxon>Vibrionaceae</taxon>
        <taxon>Vibrio</taxon>
    </lineage>
</organism>
<name>V5F6M8_9VIBR</name>
<dbReference type="RefSeq" id="WP_023405653.1">
    <property type="nucleotide sequence ID" value="NZ_BAUJ01000087.1"/>
</dbReference>
<dbReference type="eggNOG" id="ENOG5031T46">
    <property type="taxonomic scope" value="Bacteria"/>
</dbReference>
<dbReference type="Proteomes" id="UP000017800">
    <property type="component" value="Unassembled WGS sequence"/>
</dbReference>
<keyword evidence="2" id="KW-1185">Reference proteome</keyword>